<evidence type="ECO:0000256" key="1">
    <source>
        <dbReference type="ARBA" id="ARBA00004141"/>
    </source>
</evidence>
<feature type="transmembrane region" description="Helical" evidence="6">
    <location>
        <begin position="386"/>
        <end position="408"/>
    </location>
</feature>
<dbReference type="GO" id="GO:0016020">
    <property type="term" value="C:membrane"/>
    <property type="evidence" value="ECO:0007669"/>
    <property type="project" value="UniProtKB-SubCell"/>
</dbReference>
<feature type="transmembrane region" description="Helical" evidence="6">
    <location>
        <begin position="67"/>
        <end position="90"/>
    </location>
</feature>
<evidence type="ECO:0000256" key="5">
    <source>
        <dbReference type="ARBA" id="ARBA00023136"/>
    </source>
</evidence>
<feature type="domain" description="Major facilitator superfamily (MFS) profile" evidence="7">
    <location>
        <begin position="28"/>
        <end position="473"/>
    </location>
</feature>
<dbReference type="GO" id="GO:0005351">
    <property type="term" value="F:carbohydrate:proton symporter activity"/>
    <property type="evidence" value="ECO:0007669"/>
    <property type="project" value="TreeGrafter"/>
</dbReference>
<evidence type="ECO:0000313" key="9">
    <source>
        <dbReference type="Proteomes" id="UP000799778"/>
    </source>
</evidence>
<dbReference type="RefSeq" id="XP_033386867.1">
    <property type="nucleotide sequence ID" value="XM_033529830.1"/>
</dbReference>
<keyword evidence="4 6" id="KW-1133">Transmembrane helix</keyword>
<feature type="transmembrane region" description="Helical" evidence="6">
    <location>
        <begin position="282"/>
        <end position="300"/>
    </location>
</feature>
<feature type="transmembrane region" description="Helical" evidence="6">
    <location>
        <begin position="158"/>
        <end position="182"/>
    </location>
</feature>
<feature type="transmembrane region" description="Helical" evidence="6">
    <location>
        <begin position="126"/>
        <end position="146"/>
    </location>
</feature>
<feature type="transmembrane region" description="Helical" evidence="6">
    <location>
        <begin position="194"/>
        <end position="213"/>
    </location>
</feature>
<feature type="transmembrane region" description="Helical" evidence="6">
    <location>
        <begin position="420"/>
        <end position="438"/>
    </location>
</feature>
<dbReference type="InterPro" id="IPR020846">
    <property type="entry name" value="MFS_dom"/>
</dbReference>
<dbReference type="Pfam" id="PF00083">
    <property type="entry name" value="Sugar_tr"/>
    <property type="match status" value="1"/>
</dbReference>
<keyword evidence="9" id="KW-1185">Reference proteome</keyword>
<evidence type="ECO:0000256" key="3">
    <source>
        <dbReference type="ARBA" id="ARBA00022692"/>
    </source>
</evidence>
<gene>
    <name evidence="8" type="ORF">BU24DRAFT_430759</name>
</gene>
<proteinExistence type="inferred from homology"/>
<dbReference type="InterPro" id="IPR050360">
    <property type="entry name" value="MFS_Sugar_Transporters"/>
</dbReference>
<dbReference type="GeneID" id="54287227"/>
<sequence length="504" mass="55456">MSIITRLLQSGGDNDGHSKKLNAYNAWMILFVSIGSLCYGYTANVISATLAQPTFLTYFELDTRSDALALISATNGIFQTGGVLGTLTLAFFSDKFGRKGGLAISALLILISGALLAGSVNIGMFLAFRFFAGAGAFMILAAVPIWMAEVVPPYLRGALVQIHAIVLVLGYNCASWLGFGIFHWENGGSATWRIPFAIQCFWPLCLLIGLYWCPESPRWLILNGRNDEAHKILLRLHNDAEDPEHTFARTEFLSITKQLAIDRTLPSSWMHIFRKPSLRKRALITIGTTGFIQCSGILVVNNYGPLLYKNLGYDTRTQLLYGAAWLTFAVGLNAMGAFLNDHYPRNKFMSIGVLGCMIVLSVEAGIIANVAKFIADGNGNGLRAGVAFLFLIEIPYDFFLNGMQFIYISEVWPMHLRAKGMSLGVAMISLMNIVWLQSAPEAFANIGWKFYLAFIVPGTIGSVVMWLFFPDTLGLPLEEVAAIFGDHDEANIKESHTERIETVA</sequence>
<dbReference type="OrthoDB" id="6612291at2759"/>
<feature type="transmembrane region" description="Helical" evidence="6">
    <location>
        <begin position="320"/>
        <end position="339"/>
    </location>
</feature>
<comment type="similarity">
    <text evidence="2">Belongs to the major facilitator superfamily. Sugar transporter (TC 2.A.1.1) family.</text>
</comment>
<dbReference type="EMBL" id="ML978067">
    <property type="protein sequence ID" value="KAF2018528.1"/>
    <property type="molecule type" value="Genomic_DNA"/>
</dbReference>
<evidence type="ECO:0000259" key="7">
    <source>
        <dbReference type="PROSITE" id="PS50850"/>
    </source>
</evidence>
<accession>A0A6A5XZ08</accession>
<feature type="transmembrane region" description="Helical" evidence="6">
    <location>
        <begin position="102"/>
        <end position="120"/>
    </location>
</feature>
<dbReference type="InterPro" id="IPR005828">
    <property type="entry name" value="MFS_sugar_transport-like"/>
</dbReference>
<dbReference type="AlphaFoldDB" id="A0A6A5XZ08"/>
<feature type="transmembrane region" description="Helical" evidence="6">
    <location>
        <begin position="26"/>
        <end position="47"/>
    </location>
</feature>
<dbReference type="Proteomes" id="UP000799778">
    <property type="component" value="Unassembled WGS sequence"/>
</dbReference>
<dbReference type="PROSITE" id="PS50850">
    <property type="entry name" value="MFS"/>
    <property type="match status" value="1"/>
</dbReference>
<comment type="subcellular location">
    <subcellularLocation>
        <location evidence="1">Membrane</location>
        <topology evidence="1">Multi-pass membrane protein</topology>
    </subcellularLocation>
</comment>
<dbReference type="Gene3D" id="1.20.1250.20">
    <property type="entry name" value="MFS general substrate transporter like domains"/>
    <property type="match status" value="1"/>
</dbReference>
<keyword evidence="3 6" id="KW-0812">Transmembrane</keyword>
<feature type="transmembrane region" description="Helical" evidence="6">
    <location>
        <begin position="450"/>
        <end position="469"/>
    </location>
</feature>
<organism evidence="8 9">
    <name type="scientific">Aaosphaeria arxii CBS 175.79</name>
    <dbReference type="NCBI Taxonomy" id="1450172"/>
    <lineage>
        <taxon>Eukaryota</taxon>
        <taxon>Fungi</taxon>
        <taxon>Dikarya</taxon>
        <taxon>Ascomycota</taxon>
        <taxon>Pezizomycotina</taxon>
        <taxon>Dothideomycetes</taxon>
        <taxon>Pleosporomycetidae</taxon>
        <taxon>Pleosporales</taxon>
        <taxon>Pleosporales incertae sedis</taxon>
        <taxon>Aaosphaeria</taxon>
    </lineage>
</organism>
<protein>
    <submittedName>
        <fullName evidence="8">General substrate transporter</fullName>
    </submittedName>
</protein>
<name>A0A6A5XZ08_9PLEO</name>
<keyword evidence="5 6" id="KW-0472">Membrane</keyword>
<evidence type="ECO:0000256" key="2">
    <source>
        <dbReference type="ARBA" id="ARBA00010992"/>
    </source>
</evidence>
<dbReference type="PANTHER" id="PTHR48022:SF11">
    <property type="entry name" value="MONOSACCHARIDE TRANSPORTER (HXT8), PUTATIVE (AFU_ORTHOLOGUE AFUA_2G08120)-RELATED"/>
    <property type="match status" value="1"/>
</dbReference>
<evidence type="ECO:0000313" key="8">
    <source>
        <dbReference type="EMBL" id="KAF2018528.1"/>
    </source>
</evidence>
<dbReference type="InterPro" id="IPR005829">
    <property type="entry name" value="Sugar_transporter_CS"/>
</dbReference>
<evidence type="ECO:0000256" key="6">
    <source>
        <dbReference type="SAM" id="Phobius"/>
    </source>
</evidence>
<dbReference type="SUPFAM" id="SSF103473">
    <property type="entry name" value="MFS general substrate transporter"/>
    <property type="match status" value="1"/>
</dbReference>
<feature type="transmembrane region" description="Helical" evidence="6">
    <location>
        <begin position="351"/>
        <end position="374"/>
    </location>
</feature>
<dbReference type="InterPro" id="IPR036259">
    <property type="entry name" value="MFS_trans_sf"/>
</dbReference>
<dbReference type="PROSITE" id="PS00216">
    <property type="entry name" value="SUGAR_TRANSPORT_1"/>
    <property type="match status" value="1"/>
</dbReference>
<evidence type="ECO:0000256" key="4">
    <source>
        <dbReference type="ARBA" id="ARBA00022989"/>
    </source>
</evidence>
<dbReference type="PANTHER" id="PTHR48022">
    <property type="entry name" value="PLASTIDIC GLUCOSE TRANSPORTER 4"/>
    <property type="match status" value="1"/>
</dbReference>
<reference evidence="8" key="1">
    <citation type="journal article" date="2020" name="Stud. Mycol.">
        <title>101 Dothideomycetes genomes: a test case for predicting lifestyles and emergence of pathogens.</title>
        <authorList>
            <person name="Haridas S."/>
            <person name="Albert R."/>
            <person name="Binder M."/>
            <person name="Bloem J."/>
            <person name="Labutti K."/>
            <person name="Salamov A."/>
            <person name="Andreopoulos B."/>
            <person name="Baker S."/>
            <person name="Barry K."/>
            <person name="Bills G."/>
            <person name="Bluhm B."/>
            <person name="Cannon C."/>
            <person name="Castanera R."/>
            <person name="Culley D."/>
            <person name="Daum C."/>
            <person name="Ezra D."/>
            <person name="Gonzalez J."/>
            <person name="Henrissat B."/>
            <person name="Kuo A."/>
            <person name="Liang C."/>
            <person name="Lipzen A."/>
            <person name="Lutzoni F."/>
            <person name="Magnuson J."/>
            <person name="Mondo S."/>
            <person name="Nolan M."/>
            <person name="Ohm R."/>
            <person name="Pangilinan J."/>
            <person name="Park H.-J."/>
            <person name="Ramirez L."/>
            <person name="Alfaro M."/>
            <person name="Sun H."/>
            <person name="Tritt A."/>
            <person name="Yoshinaga Y."/>
            <person name="Zwiers L.-H."/>
            <person name="Turgeon B."/>
            <person name="Goodwin S."/>
            <person name="Spatafora J."/>
            <person name="Crous P."/>
            <person name="Grigoriev I."/>
        </authorList>
    </citation>
    <scope>NUCLEOTIDE SEQUENCE</scope>
    <source>
        <strain evidence="8">CBS 175.79</strain>
    </source>
</reference>